<dbReference type="GO" id="GO:0005765">
    <property type="term" value="C:lysosomal membrane"/>
    <property type="evidence" value="ECO:0007669"/>
    <property type="project" value="UniProtKB-SubCell"/>
</dbReference>
<keyword evidence="4 15" id="KW-0812">Transmembrane</keyword>
<keyword evidence="12" id="KW-0325">Glycoprotein</keyword>
<feature type="transmembrane region" description="Helical" evidence="15">
    <location>
        <begin position="361"/>
        <end position="379"/>
    </location>
</feature>
<evidence type="ECO:0000256" key="8">
    <source>
        <dbReference type="ARBA" id="ARBA00022989"/>
    </source>
</evidence>
<organism evidence="17 18">
    <name type="scientific">Tropilaelaps mercedesae</name>
    <dbReference type="NCBI Taxonomy" id="418985"/>
    <lineage>
        <taxon>Eukaryota</taxon>
        <taxon>Metazoa</taxon>
        <taxon>Ecdysozoa</taxon>
        <taxon>Arthropoda</taxon>
        <taxon>Chelicerata</taxon>
        <taxon>Arachnida</taxon>
        <taxon>Acari</taxon>
        <taxon>Parasitiformes</taxon>
        <taxon>Mesostigmata</taxon>
        <taxon>Gamasina</taxon>
        <taxon>Dermanyssoidea</taxon>
        <taxon>Laelapidae</taxon>
        <taxon>Tropilaelaps</taxon>
    </lineage>
</organism>
<keyword evidence="10 15" id="KW-0472">Membrane</keyword>
<keyword evidence="3" id="KW-0813">Transport</keyword>
<keyword evidence="9" id="KW-0915">Sodium</keyword>
<proteinExistence type="inferred from homology"/>
<evidence type="ECO:0000256" key="15">
    <source>
        <dbReference type="SAM" id="Phobius"/>
    </source>
</evidence>
<comment type="similarity">
    <text evidence="14">Belongs to the amino acid/polyamine transporter 2 family. SLC38A9 subfamily.</text>
</comment>
<keyword evidence="13" id="KW-0458">Lysosome</keyword>
<dbReference type="STRING" id="418985.A0A1V9X848"/>
<feature type="transmembrane region" description="Helical" evidence="15">
    <location>
        <begin position="277"/>
        <end position="298"/>
    </location>
</feature>
<dbReference type="InParanoid" id="A0A1V9X848"/>
<keyword evidence="18" id="KW-1185">Reference proteome</keyword>
<feature type="non-terminal residue" evidence="17">
    <location>
        <position position="1"/>
    </location>
</feature>
<dbReference type="GO" id="GO:0046872">
    <property type="term" value="F:metal ion binding"/>
    <property type="evidence" value="ECO:0007669"/>
    <property type="project" value="UniProtKB-KW"/>
</dbReference>
<evidence type="ECO:0000256" key="9">
    <source>
        <dbReference type="ARBA" id="ARBA00023053"/>
    </source>
</evidence>
<accession>A0A1V9X848</accession>
<dbReference type="OrthoDB" id="294730at2759"/>
<feature type="domain" description="Amino acid transporter transmembrane" evidence="16">
    <location>
        <begin position="2"/>
        <end position="440"/>
    </location>
</feature>
<dbReference type="Proteomes" id="UP000192247">
    <property type="component" value="Unassembled WGS sequence"/>
</dbReference>
<feature type="transmembrane region" description="Helical" evidence="15">
    <location>
        <begin position="201"/>
        <end position="222"/>
    </location>
</feature>
<dbReference type="PANTHER" id="PTHR22950:SF244">
    <property type="entry name" value="NEUTRAL AMINO ACID TRANSPORTER 9"/>
    <property type="match status" value="1"/>
</dbReference>
<evidence type="ECO:0000256" key="12">
    <source>
        <dbReference type="ARBA" id="ARBA00023180"/>
    </source>
</evidence>
<keyword evidence="8 15" id="KW-1133">Transmembrane helix</keyword>
<feature type="transmembrane region" description="Helical" evidence="15">
    <location>
        <begin position="318"/>
        <end position="340"/>
    </location>
</feature>
<feature type="transmembrane region" description="Helical" evidence="15">
    <location>
        <begin position="173"/>
        <end position="189"/>
    </location>
</feature>
<feature type="transmembrane region" description="Helical" evidence="15">
    <location>
        <begin position="15"/>
        <end position="43"/>
    </location>
</feature>
<evidence type="ECO:0000256" key="4">
    <source>
        <dbReference type="ARBA" id="ARBA00022692"/>
    </source>
</evidence>
<dbReference type="GO" id="GO:0031902">
    <property type="term" value="C:late endosome membrane"/>
    <property type="evidence" value="ECO:0007669"/>
    <property type="project" value="UniProtKB-SubCell"/>
</dbReference>
<evidence type="ECO:0000259" key="16">
    <source>
        <dbReference type="Pfam" id="PF01490"/>
    </source>
</evidence>
<evidence type="ECO:0000256" key="11">
    <source>
        <dbReference type="ARBA" id="ARBA00023157"/>
    </source>
</evidence>
<comment type="caution">
    <text evidence="17">The sequence shown here is derived from an EMBL/GenBank/DDBJ whole genome shotgun (WGS) entry which is preliminary data.</text>
</comment>
<evidence type="ECO:0000256" key="1">
    <source>
        <dbReference type="ARBA" id="ARBA00004107"/>
    </source>
</evidence>
<sequence length="442" mass="49685">FAIWNTMMGTSLLSIAWIIQKAGLVAAIFCMVGMGLLCLYSAYRVTDSLRFVKSRINEKRKMRGAGGGLPPKRERLIEFSDVCAEVLGPLGRLSAVIFSVIALIGTLTVFWQLMSRFAENLALFCYAMLHRRLNVVISTGLMCASGNRNIYHEVGFNATVDNTWIHNALASHYTWPCVLLIIIFPLINIRSPIFFQRFASLGTLSIMYLICYSLFNASQWGINMDLTNRTSTHYDKPFKTSFPTMTGVLCLSFFIHNCILTLLRFQKNPKNNARDICISFLLVGITYCLLGFPLYLTFPLPKRCLADNFVQNFSPNDLMATVTRAFLLLQYTALFPQIAFITRVQLFRIISPGNDHSCVRIFIFNTVIAVICLLTAVFFPNVGLILRYCGALSGLAYVFALPSLVYIFGMRRLGQLTTNSVIVHLSIIAIGIANFVAQFYQD</sequence>
<dbReference type="AlphaFoldDB" id="A0A1V9X848"/>
<feature type="transmembrane region" description="Helical" evidence="15">
    <location>
        <begin position="421"/>
        <end position="440"/>
    </location>
</feature>
<keyword evidence="11" id="KW-1015">Disulfide bond</keyword>
<evidence type="ECO:0000256" key="13">
    <source>
        <dbReference type="ARBA" id="ARBA00023228"/>
    </source>
</evidence>
<comment type="subcellular location">
    <subcellularLocation>
        <location evidence="1">Late endosome membrane</location>
        <topology evidence="1">Multi-pass membrane protein</topology>
    </subcellularLocation>
    <subcellularLocation>
        <location evidence="2">Lysosome membrane</location>
        <topology evidence="2">Multi-pass membrane protein</topology>
    </subcellularLocation>
</comment>
<feature type="transmembrane region" description="Helical" evidence="15">
    <location>
        <begin position="95"/>
        <end position="114"/>
    </location>
</feature>
<name>A0A1V9X848_9ACAR</name>
<evidence type="ECO:0000313" key="17">
    <source>
        <dbReference type="EMBL" id="OQR69568.1"/>
    </source>
</evidence>
<dbReference type="GO" id="GO:0015179">
    <property type="term" value="F:L-amino acid transmembrane transporter activity"/>
    <property type="evidence" value="ECO:0007669"/>
    <property type="project" value="TreeGrafter"/>
</dbReference>
<evidence type="ECO:0000256" key="10">
    <source>
        <dbReference type="ARBA" id="ARBA00023136"/>
    </source>
</evidence>
<reference evidence="17 18" key="1">
    <citation type="journal article" date="2017" name="Gigascience">
        <title>Draft genome of the honey bee ectoparasitic mite, Tropilaelaps mercedesae, is shaped by the parasitic life history.</title>
        <authorList>
            <person name="Dong X."/>
            <person name="Armstrong S.D."/>
            <person name="Xia D."/>
            <person name="Makepeace B.L."/>
            <person name="Darby A.C."/>
            <person name="Kadowaki T."/>
        </authorList>
    </citation>
    <scope>NUCLEOTIDE SEQUENCE [LARGE SCALE GENOMIC DNA]</scope>
    <source>
        <strain evidence="17">Wuxi-XJTLU</strain>
    </source>
</reference>
<evidence type="ECO:0000313" key="18">
    <source>
        <dbReference type="Proteomes" id="UP000192247"/>
    </source>
</evidence>
<evidence type="ECO:0000256" key="3">
    <source>
        <dbReference type="ARBA" id="ARBA00022448"/>
    </source>
</evidence>
<keyword evidence="7" id="KW-0029">Amino-acid transport</keyword>
<dbReference type="Pfam" id="PF01490">
    <property type="entry name" value="Aa_trans"/>
    <property type="match status" value="1"/>
</dbReference>
<gene>
    <name evidence="17" type="ORF">BIW11_12183</name>
</gene>
<feature type="transmembrane region" description="Helical" evidence="15">
    <location>
        <begin position="385"/>
        <end position="409"/>
    </location>
</feature>
<protein>
    <submittedName>
        <fullName evidence="17">Putative amino acid permease F13H10.3-like</fullName>
    </submittedName>
</protein>
<feature type="transmembrane region" description="Helical" evidence="15">
    <location>
        <begin position="242"/>
        <end position="265"/>
    </location>
</feature>
<evidence type="ECO:0000256" key="5">
    <source>
        <dbReference type="ARBA" id="ARBA00022723"/>
    </source>
</evidence>
<evidence type="ECO:0000256" key="14">
    <source>
        <dbReference type="ARBA" id="ARBA00038442"/>
    </source>
</evidence>
<dbReference type="EMBL" id="MNPL01020477">
    <property type="protein sequence ID" value="OQR69568.1"/>
    <property type="molecule type" value="Genomic_DNA"/>
</dbReference>
<keyword evidence="5" id="KW-0479">Metal-binding</keyword>
<keyword evidence="6" id="KW-0967">Endosome</keyword>
<dbReference type="PANTHER" id="PTHR22950">
    <property type="entry name" value="AMINO ACID TRANSPORTER"/>
    <property type="match status" value="1"/>
</dbReference>
<evidence type="ECO:0000256" key="6">
    <source>
        <dbReference type="ARBA" id="ARBA00022753"/>
    </source>
</evidence>
<evidence type="ECO:0000256" key="2">
    <source>
        <dbReference type="ARBA" id="ARBA00004155"/>
    </source>
</evidence>
<evidence type="ECO:0000256" key="7">
    <source>
        <dbReference type="ARBA" id="ARBA00022970"/>
    </source>
</evidence>
<dbReference type="InterPro" id="IPR013057">
    <property type="entry name" value="AA_transpt_TM"/>
</dbReference>